<feature type="domain" description="DUF4136" evidence="1">
    <location>
        <begin position="34"/>
        <end position="196"/>
    </location>
</feature>
<gene>
    <name evidence="2" type="ORF">DQQ10_14205</name>
</gene>
<comment type="caution">
    <text evidence="2">The sequence shown here is derived from an EMBL/GenBank/DDBJ whole genome shotgun (WGS) entry which is preliminary data.</text>
</comment>
<dbReference type="Gene3D" id="3.30.160.670">
    <property type="match status" value="1"/>
</dbReference>
<dbReference type="RefSeq" id="WP_112747529.1">
    <property type="nucleotide sequence ID" value="NZ_QMFY01000006.1"/>
</dbReference>
<dbReference type="InterPro" id="IPR025411">
    <property type="entry name" value="DUF4136"/>
</dbReference>
<proteinExistence type="predicted"/>
<evidence type="ECO:0000313" key="2">
    <source>
        <dbReference type="EMBL" id="RAW00728.1"/>
    </source>
</evidence>
<evidence type="ECO:0000313" key="3">
    <source>
        <dbReference type="Proteomes" id="UP000251889"/>
    </source>
</evidence>
<evidence type="ECO:0000259" key="1">
    <source>
        <dbReference type="Pfam" id="PF13590"/>
    </source>
</evidence>
<organism evidence="2 3">
    <name type="scientific">Pseudochryseolinea flava</name>
    <dbReference type="NCBI Taxonomy" id="2059302"/>
    <lineage>
        <taxon>Bacteria</taxon>
        <taxon>Pseudomonadati</taxon>
        <taxon>Bacteroidota</taxon>
        <taxon>Cytophagia</taxon>
        <taxon>Cytophagales</taxon>
        <taxon>Fulvivirgaceae</taxon>
        <taxon>Pseudochryseolinea</taxon>
    </lineage>
</organism>
<protein>
    <recommendedName>
        <fullName evidence="1">DUF4136 domain-containing protein</fullName>
    </recommendedName>
</protein>
<sequence>MFKKIFILFPAVVFVLGSCQNEPDDIKLYDELVVSTQYDNDADFSAYQSYAIATDTIGYVSGNPKDTIRVYKGDFPYPRLVINAVKSAIGTNLEQKNIDQDPDVGINIYVVSELNLYQQVVYPTYGYYGGYSGYYYPYTLTYAQNTATLVVEMVDLKNRDAQNRVRVVWSAYMGDVISSVDYEKQSVDAIAQAFKQSSYLFK</sequence>
<dbReference type="PROSITE" id="PS51257">
    <property type="entry name" value="PROKAR_LIPOPROTEIN"/>
    <property type="match status" value="1"/>
</dbReference>
<dbReference type="EMBL" id="QMFY01000006">
    <property type="protein sequence ID" value="RAW00728.1"/>
    <property type="molecule type" value="Genomic_DNA"/>
</dbReference>
<name>A0A364Y1W3_9BACT</name>
<dbReference type="OrthoDB" id="959498at2"/>
<accession>A0A364Y1W3</accession>
<dbReference type="Proteomes" id="UP000251889">
    <property type="component" value="Unassembled WGS sequence"/>
</dbReference>
<dbReference type="AlphaFoldDB" id="A0A364Y1W3"/>
<dbReference type="Pfam" id="PF13590">
    <property type="entry name" value="DUF4136"/>
    <property type="match status" value="1"/>
</dbReference>
<reference evidence="2 3" key="1">
    <citation type="submission" date="2018-06" db="EMBL/GenBank/DDBJ databases">
        <title>Chryseolinea flavus sp. nov., a member of the phylum Bacteroidetes isolated from soil.</title>
        <authorList>
            <person name="Li Y."/>
            <person name="Wang J."/>
        </authorList>
    </citation>
    <scope>NUCLEOTIDE SEQUENCE [LARGE SCALE GENOMIC DNA]</scope>
    <source>
        <strain evidence="2 3">SDU1-6</strain>
    </source>
</reference>
<keyword evidence="3" id="KW-1185">Reference proteome</keyword>